<feature type="non-terminal residue" evidence="2">
    <location>
        <position position="111"/>
    </location>
</feature>
<organism evidence="2 3">
    <name type="scientific">Rattus norvegicus</name>
    <name type="common">Rat</name>
    <dbReference type="NCBI Taxonomy" id="10116"/>
    <lineage>
        <taxon>Eukaryota</taxon>
        <taxon>Metazoa</taxon>
        <taxon>Chordata</taxon>
        <taxon>Craniata</taxon>
        <taxon>Vertebrata</taxon>
        <taxon>Euteleostomi</taxon>
        <taxon>Mammalia</taxon>
        <taxon>Eutheria</taxon>
        <taxon>Euarchontoglires</taxon>
        <taxon>Glires</taxon>
        <taxon>Rodentia</taxon>
        <taxon>Myomorpha</taxon>
        <taxon>Muroidea</taxon>
        <taxon>Muridae</taxon>
        <taxon>Murinae</taxon>
        <taxon>Rattus</taxon>
    </lineage>
</organism>
<evidence type="ECO:0000313" key="3">
    <source>
        <dbReference type="Proteomes" id="UP000234681"/>
    </source>
</evidence>
<dbReference type="Proteomes" id="UP000234681">
    <property type="component" value="Chromosome 1"/>
</dbReference>
<feature type="compositionally biased region" description="Low complexity" evidence="1">
    <location>
        <begin position="1"/>
        <end position="20"/>
    </location>
</feature>
<accession>A6JHV5</accession>
<feature type="region of interest" description="Disordered" evidence="1">
    <location>
        <begin position="1"/>
        <end position="26"/>
    </location>
</feature>
<reference evidence="3" key="1">
    <citation type="submission" date="2005-09" db="EMBL/GenBank/DDBJ databases">
        <authorList>
            <person name="Mural R.J."/>
            <person name="Li P.W."/>
            <person name="Adams M.D."/>
            <person name="Amanatides P.G."/>
            <person name="Baden-Tillson H."/>
            <person name="Barnstead M."/>
            <person name="Chin S.H."/>
            <person name="Dew I."/>
            <person name="Evans C.A."/>
            <person name="Ferriera S."/>
            <person name="Flanigan M."/>
            <person name="Fosler C."/>
            <person name="Glodek A."/>
            <person name="Gu Z."/>
            <person name="Holt R.A."/>
            <person name="Jennings D."/>
            <person name="Kraft C.L."/>
            <person name="Lu F."/>
            <person name="Nguyen T."/>
            <person name="Nusskern D.R."/>
            <person name="Pfannkoch C.M."/>
            <person name="Sitter C."/>
            <person name="Sutton G.G."/>
            <person name="Venter J.C."/>
            <person name="Wang Z."/>
            <person name="Woodage T."/>
            <person name="Zheng X.H."/>
            <person name="Zhong F."/>
        </authorList>
    </citation>
    <scope>NUCLEOTIDE SEQUENCE [LARGE SCALE GENOMIC DNA]</scope>
    <source>
        <strain>BN</strain>
        <strain evidence="3">Sprague-Dawley</strain>
    </source>
</reference>
<proteinExistence type="predicted"/>
<sequence>MSWFQSPWSSESLGESSKAEVSMQHPGTQKFLTERTYYSKLPVLSCPAKFGDPWPWVCQFCQNVYILWCLSQRPVKMLKICLTEARDWLISDGTCCLSQTLIWKELKSICL</sequence>
<evidence type="ECO:0000313" key="2">
    <source>
        <dbReference type="EMBL" id="EDL94429.1"/>
    </source>
</evidence>
<name>A6JHV5_RAT</name>
<gene>
    <name evidence="2" type="ORF">rCG_57764</name>
</gene>
<dbReference type="AlphaFoldDB" id="A6JHV5"/>
<evidence type="ECO:0000256" key="1">
    <source>
        <dbReference type="SAM" id="MobiDB-lite"/>
    </source>
</evidence>
<protein>
    <submittedName>
        <fullName evidence="2">RCG57764</fullName>
    </submittedName>
</protein>
<dbReference type="EMBL" id="CH473986">
    <property type="protein sequence ID" value="EDL94429.1"/>
    <property type="molecule type" value="Genomic_DNA"/>
</dbReference>